<feature type="region of interest" description="Disordered" evidence="4">
    <location>
        <begin position="959"/>
        <end position="1103"/>
    </location>
</feature>
<dbReference type="InterPro" id="IPR016024">
    <property type="entry name" value="ARM-type_fold"/>
</dbReference>
<sequence length="1913" mass="210667">MAGKIESYISPLIAFDMKPAQASHYHDKSLTGKGPVKIMEEYLWNQFDEDILLDLLSTEVKRAEGLYYLEQHLRENSVLALKEKHSLFKKFSQALSDSDQKICAQCTKLISKLIPQLGKDLDKHMYQVLSNIIDNIGSQTVSLQKESIQALHVYMKLSIDVDRILHMIAFHGIEHSDHRKRKQIVLSFPTLLFADFKQEDFFDVVRCLMVNLSAEVVDHDVILQTIKKVKEFVGKERFNEYVSRLSAPLRETYIQAQHILHDAKAVSRSSTQSKYSLPDGNHDDIVFSQKTSPLLERFPNDQNITNFSKSGNFDTTGRRRQNNMYTSVSTLPSYGSSSPVLSNQTAMVNDNSNSSEIGFISKSIIARLSSTELPVRLQAVDELKRTLSGMQDFSVLKQNIIPLISLLQPMVDDKNYRVACSALQAFNIILTKIGSSLKNYLKLFIFAVSKKLGHQKDAVRSECMKIILHAMEVVEPQVVLDLFWQKASHKQCKVREDFINLVIAALLKFCLNSDNNVKPLDLEKLCSHVAPLLVDTKQSIRRAVLDCFAVVGHLLGPGPASLRPISNAINEVELQYDSASGVMSAIHARLVRKQLPRLNENMLVEYAIFLPSTAPVTSPQGADLQWILAADNGKHGINTKTLYSVQDNGVKRSLKHSKTSPQVNAETNSQAQPRRYVSAGKQRQFPWSNQDDLANSKHPSSAPVNSTKTQHNMTEKHPPFPIRNTWGPESELSPRYHSRSTKNADGNETIVRPPDNGPSYQELYKRKKEAQSHKSSVSSTLSAGSSRTDSGYKPSFASSGHSGSPTSAPNSNASGPTTLSSSCPSSFFEKNAISRPPFQRGRRTQRADILNSSASSAYESDEPLADSPIIQKPTLARSASKRRELAVRDSLKVDDPVEKVPGKLKNTSASPRFDRLAAAAAAAAAADISVGQVRPLLKQSNIASAISDKFPGPTFNDIPTANSMSTGGYLPSGMQRNKDGIRNENSFNKGTLYGTSDPLSQHAQVKNDLLTNGNNNSNKPVEVPKHKTHGNAHPIVPSHFSPSRHQKSSTDSNDDIQDQVSAIRRSAQNRRDRMRSQPTGEDSFNMSSPDPTMPSKPLSPLDKTSDSIISVVRSSSQSALSDTVSISSSKTEVPSFKYNPNMGVTFDPKNVDSSVSVVGVGYSSSSTDLKATLPSPISTPSTMSISSPSMTGFSNKYSPSNTVNERHRTHRGMASVSPDSTSTSFNIQGKGVFMAPSTSSLLLADESNESSPVPAKEDHRMRSSTNIGSTKPLDGVCGVAVRQPILTNDSGQFSLKQLSETEVSLAASLRQKQFEKKEVSKFNSLSRKSKLSHDADMEILPQTWKPDKTNDTFNLSADSTFLSRKSVSPKNFISTSHGSSLGREHQMPKTTSPKSGSTVSSLSTASINPLDNPERALAEAITSIETDSEEWEIVTRGLFLIRRLAAHHPTVLTTRFREVIALLSKNVHNLRSQVSRTSVVTLADVYANLKKPTVDGDIETTVRALLTEHGKNNSFIKDEINKALQSIVGSATSSKILNALLNTGFKHINKKVRNTTARFCADLVDKMGPGKSLSGIKDTTDRLLEAIATFITDSSPDVRYYGRYIVNELMVHDDFNHCLDRFLSAKNAHDLKECANTIKQRGLGSISSIGSRKPPGSIRKRNGSASNTVKSVEQFSPSSSSSAHNRRKMAGSKAFNEMEQEEVKQLCNELAKGNLLERKSAVKSLCEKIYSERRFIDDNIVKLMDSFAALLTTSNTKLNGIGLEAFPDIIKELGDSLRDVLPSLVSAVFKLVLNKQHSDLAQKNVDALVRYIDPMLLLQPVANAAQFGTARSKQIAILKLIQLTESISRRKAQTIERHVLPVLWSLMDAPSGLQLRKEMAQLASTLYNVLGTRLLEIAEANRMQGKVKDMLGV</sequence>
<feature type="region of interest" description="Disordered" evidence="4">
    <location>
        <begin position="1645"/>
        <end position="1692"/>
    </location>
</feature>
<gene>
    <name evidence="6" type="ORF">CVLEPA_LOCUS26105</name>
</gene>
<feature type="compositionally biased region" description="Polar residues" evidence="4">
    <location>
        <begin position="1369"/>
        <end position="1379"/>
    </location>
</feature>
<feature type="compositionally biased region" description="Polar residues" evidence="4">
    <location>
        <begin position="1663"/>
        <end position="1675"/>
    </location>
</feature>
<feature type="region of interest" description="Disordered" evidence="4">
    <location>
        <begin position="1369"/>
        <end position="1408"/>
    </location>
</feature>
<evidence type="ECO:0000256" key="1">
    <source>
        <dbReference type="ARBA" id="ARBA00004245"/>
    </source>
</evidence>
<comment type="caution">
    <text evidence="6">The sequence shown here is derived from an EMBL/GenBank/DDBJ whole genome shotgun (WGS) entry which is preliminary data.</text>
</comment>
<dbReference type="SMART" id="SM01349">
    <property type="entry name" value="TOG"/>
    <property type="match status" value="2"/>
</dbReference>
<feature type="region of interest" description="Disordered" evidence="4">
    <location>
        <begin position="1176"/>
        <end position="1204"/>
    </location>
</feature>
<evidence type="ECO:0000256" key="2">
    <source>
        <dbReference type="ARBA" id="ARBA00022490"/>
    </source>
</evidence>
<accession>A0ABP0GPD4</accession>
<dbReference type="InterPro" id="IPR048491">
    <property type="entry name" value="XMAP215_CLASP_TOG"/>
</dbReference>
<protein>
    <recommendedName>
        <fullName evidence="5">TOG domain-containing protein</fullName>
    </recommendedName>
</protein>
<feature type="compositionally biased region" description="Low complexity" evidence="4">
    <location>
        <begin position="775"/>
        <end position="789"/>
    </location>
</feature>
<feature type="compositionally biased region" description="Polar residues" evidence="4">
    <location>
        <begin position="983"/>
        <end position="1004"/>
    </location>
</feature>
<dbReference type="SUPFAM" id="SSF48371">
    <property type="entry name" value="ARM repeat"/>
    <property type="match status" value="3"/>
</dbReference>
<feature type="compositionally biased region" description="Low complexity" evidence="4">
    <location>
        <begin position="1176"/>
        <end position="1191"/>
    </location>
</feature>
<feature type="compositionally biased region" description="Low complexity" evidence="4">
    <location>
        <begin position="1007"/>
        <end position="1018"/>
    </location>
</feature>
<feature type="compositionally biased region" description="Polar residues" evidence="4">
    <location>
        <begin position="659"/>
        <end position="672"/>
    </location>
</feature>
<comment type="subcellular location">
    <subcellularLocation>
        <location evidence="1">Cytoplasm</location>
        <location evidence="1">Cytoskeleton</location>
    </subcellularLocation>
</comment>
<feature type="region of interest" description="Disordered" evidence="4">
    <location>
        <begin position="653"/>
        <end position="823"/>
    </location>
</feature>
<dbReference type="PANTHER" id="PTHR21567">
    <property type="entry name" value="CLASP"/>
    <property type="match status" value="1"/>
</dbReference>
<dbReference type="Gene3D" id="1.25.10.10">
    <property type="entry name" value="Leucine-rich Repeat Variant"/>
    <property type="match status" value="4"/>
</dbReference>
<feature type="compositionally biased region" description="Polar residues" evidence="4">
    <location>
        <begin position="1192"/>
        <end position="1203"/>
    </location>
</feature>
<organism evidence="6 7">
    <name type="scientific">Clavelina lepadiformis</name>
    <name type="common">Light-bulb sea squirt</name>
    <name type="synonym">Ascidia lepadiformis</name>
    <dbReference type="NCBI Taxonomy" id="159417"/>
    <lineage>
        <taxon>Eukaryota</taxon>
        <taxon>Metazoa</taxon>
        <taxon>Chordata</taxon>
        <taxon>Tunicata</taxon>
        <taxon>Ascidiacea</taxon>
        <taxon>Aplousobranchia</taxon>
        <taxon>Clavelinidae</taxon>
        <taxon>Clavelina</taxon>
    </lineage>
</organism>
<dbReference type="Proteomes" id="UP001642483">
    <property type="component" value="Unassembled WGS sequence"/>
</dbReference>
<feature type="compositionally biased region" description="Polar residues" evidence="4">
    <location>
        <begin position="796"/>
        <end position="823"/>
    </location>
</feature>
<feature type="compositionally biased region" description="Polar residues" evidence="4">
    <location>
        <begin position="1076"/>
        <end position="1090"/>
    </location>
</feature>
<reference evidence="6 7" key="1">
    <citation type="submission" date="2024-02" db="EMBL/GenBank/DDBJ databases">
        <authorList>
            <person name="Daric V."/>
            <person name="Darras S."/>
        </authorList>
    </citation>
    <scope>NUCLEOTIDE SEQUENCE [LARGE SCALE GENOMIC DNA]</scope>
</reference>
<dbReference type="InterPro" id="IPR034085">
    <property type="entry name" value="TOG"/>
</dbReference>
<feature type="compositionally biased region" description="Polar residues" evidence="4">
    <location>
        <begin position="685"/>
        <end position="712"/>
    </location>
</feature>
<feature type="domain" description="TOG" evidence="5">
    <location>
        <begin position="346"/>
        <end position="585"/>
    </location>
</feature>
<evidence type="ECO:0000259" key="5">
    <source>
        <dbReference type="SMART" id="SM01349"/>
    </source>
</evidence>
<dbReference type="Pfam" id="PF12348">
    <property type="entry name" value="CLASP_N"/>
    <property type="match status" value="1"/>
</dbReference>
<feature type="compositionally biased region" description="Low complexity" evidence="4">
    <location>
        <begin position="1390"/>
        <end position="1406"/>
    </location>
</feature>
<name>A0ABP0GPD4_CLALP</name>
<dbReference type="EMBL" id="CAWYQH010000130">
    <property type="protein sequence ID" value="CAK8692868.1"/>
    <property type="molecule type" value="Genomic_DNA"/>
</dbReference>
<evidence type="ECO:0000313" key="7">
    <source>
        <dbReference type="Proteomes" id="UP001642483"/>
    </source>
</evidence>
<proteinExistence type="predicted"/>
<keyword evidence="3" id="KW-0206">Cytoskeleton</keyword>
<keyword evidence="2" id="KW-0963">Cytoplasm</keyword>
<feature type="domain" description="TOG" evidence="5">
    <location>
        <begin position="1406"/>
        <end position="1644"/>
    </location>
</feature>
<feature type="region of interest" description="Disordered" evidence="4">
    <location>
        <begin position="1247"/>
        <end position="1269"/>
    </location>
</feature>
<evidence type="ECO:0000313" key="6">
    <source>
        <dbReference type="EMBL" id="CAK8692868.1"/>
    </source>
</evidence>
<evidence type="ECO:0000256" key="4">
    <source>
        <dbReference type="SAM" id="MobiDB-lite"/>
    </source>
</evidence>
<dbReference type="Pfam" id="PF21041">
    <property type="entry name" value="XMAP215_CLASP_TOG"/>
    <property type="match status" value="1"/>
</dbReference>
<dbReference type="PANTHER" id="PTHR21567:SF87">
    <property type="entry name" value="CRESCERIN-LIKE PROTEIN CHE-12"/>
    <property type="match status" value="1"/>
</dbReference>
<keyword evidence="7" id="KW-1185">Reference proteome</keyword>
<dbReference type="InterPro" id="IPR024395">
    <property type="entry name" value="CLASP_N_dom"/>
</dbReference>
<dbReference type="InterPro" id="IPR011989">
    <property type="entry name" value="ARM-like"/>
</dbReference>
<evidence type="ECO:0000256" key="3">
    <source>
        <dbReference type="ARBA" id="ARBA00023212"/>
    </source>
</evidence>